<reference evidence="8 9" key="1">
    <citation type="submission" date="2006-04" db="EMBL/GenBank/DDBJ databases">
        <authorList>
            <person name="Nierman W.C."/>
        </authorList>
    </citation>
    <scope>NUCLEOTIDE SEQUENCE [LARGE SCALE GENOMIC DNA]</scope>
    <source>
        <strain evidence="8 9">DW4/3-1</strain>
    </source>
</reference>
<feature type="domain" description="OmpA-like" evidence="7">
    <location>
        <begin position="514"/>
        <end position="632"/>
    </location>
</feature>
<evidence type="ECO:0000256" key="3">
    <source>
        <dbReference type="ARBA" id="ARBA00023136"/>
    </source>
</evidence>
<keyword evidence="2" id="KW-0732">Signal</keyword>
<evidence type="ECO:0000256" key="6">
    <source>
        <dbReference type="SAM" id="MobiDB-lite"/>
    </source>
</evidence>
<evidence type="ECO:0000259" key="7">
    <source>
        <dbReference type="PROSITE" id="PS51123"/>
    </source>
</evidence>
<dbReference type="InterPro" id="IPR006690">
    <property type="entry name" value="OMPA-like_CS"/>
</dbReference>
<sequence length="636" mass="67397">MPDSARPGAVRTHLAPSLPPSQDDDDMTEATPLAGSPADTSRRVALTRSPVCWVRVLALAAVLTGTAALAQPQGLPEIELERLTLNPSGKGSLLLGTGEVLNRGGYRFSLTGHYQKDPLVLFKDGEKLGALVGQRVTAHLAAAYGLFNWLELGVQVPLLLTQGGDDLTPYGLDQPAEGLALGTPYLSVRFGLLAQADEQPVDLAIGAQVGLPLGSATSLAKDGSPRLIPSVMVGRRFGLLRAALDAGLTIRSSTILVEDENIQDELGPELRLGAVLATTNEGVRGELNVLASVPFKRSGNSVEALAGVRVPLSPAFEGYALVGGGMGDGPGTPAFRGLLGVALVNTPFRCVAGGKHTAEQCPDLDDDNDGIANVADTCQGVGQGVRVDAQGCPVKDSDGDGILDPDDKCPSVPGVARFQGCPDTDGDGLVDPDDKCPSVPGVERFQGCPDTDGDGIEDASDKCPSVPGIHELKGCPPKDTDKDQLPDHRDNCPNEPGPAANQGCPVQQPQLVEIQRDRIEIKDKVYFDSDKATILPRSNKLLDQVARIIIEHPELEKIWIEGHTDERGSQDYNRELSQKRAEEVRDYLVTRGVPIGRLVPKGYGRQYPVASNDTVEGRAANRRVEFLTTPREGGQP</sequence>
<dbReference type="Proteomes" id="UP000032702">
    <property type="component" value="Unassembled WGS sequence"/>
</dbReference>
<dbReference type="InterPro" id="IPR003367">
    <property type="entry name" value="Thrombospondin_3-like_rpt"/>
</dbReference>
<dbReference type="InterPro" id="IPR036737">
    <property type="entry name" value="OmpA-like_sf"/>
</dbReference>
<dbReference type="Gene3D" id="3.30.1330.60">
    <property type="entry name" value="OmpA-like domain"/>
    <property type="match status" value="1"/>
</dbReference>
<dbReference type="AlphaFoldDB" id="Q08U77"/>
<feature type="compositionally biased region" description="Basic and acidic residues" evidence="6">
    <location>
        <begin position="470"/>
        <end position="492"/>
    </location>
</feature>
<dbReference type="PANTHER" id="PTHR30329:SF21">
    <property type="entry name" value="LIPOPROTEIN YIAD-RELATED"/>
    <property type="match status" value="1"/>
</dbReference>
<proteinExistence type="predicted"/>
<dbReference type="InterPro" id="IPR006664">
    <property type="entry name" value="OMP_bac"/>
</dbReference>
<evidence type="ECO:0000313" key="9">
    <source>
        <dbReference type="Proteomes" id="UP000032702"/>
    </source>
</evidence>
<evidence type="ECO:0000256" key="2">
    <source>
        <dbReference type="ARBA" id="ARBA00022729"/>
    </source>
</evidence>
<dbReference type="GO" id="GO:0007155">
    <property type="term" value="P:cell adhesion"/>
    <property type="evidence" value="ECO:0007669"/>
    <property type="project" value="InterPro"/>
</dbReference>
<dbReference type="InterPro" id="IPR006665">
    <property type="entry name" value="OmpA-like"/>
</dbReference>
<accession>Q08U77</accession>
<gene>
    <name evidence="8" type="ORF">STIAU_1232</name>
</gene>
<evidence type="ECO:0000256" key="5">
    <source>
        <dbReference type="PROSITE-ProRule" id="PRU00473"/>
    </source>
</evidence>
<feature type="region of interest" description="Disordered" evidence="6">
    <location>
        <begin position="467"/>
        <end position="504"/>
    </location>
</feature>
<dbReference type="PROSITE" id="PS51123">
    <property type="entry name" value="OMPA_2"/>
    <property type="match status" value="1"/>
</dbReference>
<keyword evidence="3 5" id="KW-0472">Membrane</keyword>
<dbReference type="CDD" id="cd07185">
    <property type="entry name" value="OmpA_C-like"/>
    <property type="match status" value="1"/>
</dbReference>
<evidence type="ECO:0000256" key="1">
    <source>
        <dbReference type="ARBA" id="ARBA00004442"/>
    </source>
</evidence>
<organism evidence="8 9">
    <name type="scientific">Stigmatella aurantiaca (strain DW4/3-1)</name>
    <dbReference type="NCBI Taxonomy" id="378806"/>
    <lineage>
        <taxon>Bacteria</taxon>
        <taxon>Pseudomonadati</taxon>
        <taxon>Myxococcota</taxon>
        <taxon>Myxococcia</taxon>
        <taxon>Myxococcales</taxon>
        <taxon>Cystobacterineae</taxon>
        <taxon>Archangiaceae</taxon>
        <taxon>Stigmatella</taxon>
    </lineage>
</organism>
<keyword evidence="4" id="KW-0998">Cell outer membrane</keyword>
<name>Q08U77_STIAD</name>
<dbReference type="Pfam" id="PF02412">
    <property type="entry name" value="TSP_3"/>
    <property type="match status" value="4"/>
</dbReference>
<dbReference type="PANTHER" id="PTHR30329">
    <property type="entry name" value="STATOR ELEMENT OF FLAGELLAR MOTOR COMPLEX"/>
    <property type="match status" value="1"/>
</dbReference>
<dbReference type="Pfam" id="PF00691">
    <property type="entry name" value="OmpA"/>
    <property type="match status" value="1"/>
</dbReference>
<dbReference type="InterPro" id="IPR028974">
    <property type="entry name" value="TSP_type-3_rpt"/>
</dbReference>
<evidence type="ECO:0000256" key="4">
    <source>
        <dbReference type="ARBA" id="ARBA00023237"/>
    </source>
</evidence>
<dbReference type="PRINTS" id="PR01021">
    <property type="entry name" value="OMPADOMAIN"/>
</dbReference>
<protein>
    <submittedName>
        <fullName evidence="8">OmpA/MotB</fullName>
    </submittedName>
</protein>
<dbReference type="InterPro" id="IPR050330">
    <property type="entry name" value="Bact_OuterMem_StrucFunc"/>
</dbReference>
<dbReference type="SUPFAM" id="SSF103088">
    <property type="entry name" value="OmpA-like"/>
    <property type="match status" value="1"/>
</dbReference>
<comment type="caution">
    <text evidence="8">The sequence shown here is derived from an EMBL/GenBank/DDBJ whole genome shotgun (WGS) entry which is preliminary data.</text>
</comment>
<evidence type="ECO:0000313" key="8">
    <source>
        <dbReference type="EMBL" id="EAU64034.1"/>
    </source>
</evidence>
<dbReference type="EMBL" id="AAMD01000133">
    <property type="protein sequence ID" value="EAU64034.1"/>
    <property type="molecule type" value="Genomic_DNA"/>
</dbReference>
<dbReference type="SUPFAM" id="SSF103647">
    <property type="entry name" value="TSP type-3 repeat"/>
    <property type="match status" value="2"/>
</dbReference>
<comment type="subcellular location">
    <subcellularLocation>
        <location evidence="1">Cell outer membrane</location>
    </subcellularLocation>
</comment>
<feature type="region of interest" description="Disordered" evidence="6">
    <location>
        <begin position="1"/>
        <end position="41"/>
    </location>
</feature>
<dbReference type="PROSITE" id="PS01068">
    <property type="entry name" value="OMPA_1"/>
    <property type="match status" value="1"/>
</dbReference>
<dbReference type="GO" id="GO:0005509">
    <property type="term" value="F:calcium ion binding"/>
    <property type="evidence" value="ECO:0007669"/>
    <property type="project" value="InterPro"/>
</dbReference>
<dbReference type="GO" id="GO:0009279">
    <property type="term" value="C:cell outer membrane"/>
    <property type="evidence" value="ECO:0007669"/>
    <property type="project" value="UniProtKB-SubCell"/>
</dbReference>